<keyword evidence="3" id="KW-1185">Reference proteome</keyword>
<reference evidence="2 3" key="1">
    <citation type="journal article" date="2015" name="Nat. Commun.">
        <title>Outbred genome sequencing and CRISPR/Cas9 gene editing in butterflies.</title>
        <authorList>
            <person name="Li X."/>
            <person name="Fan D."/>
            <person name="Zhang W."/>
            <person name="Liu G."/>
            <person name="Zhang L."/>
            <person name="Zhao L."/>
            <person name="Fang X."/>
            <person name="Chen L."/>
            <person name="Dong Y."/>
            <person name="Chen Y."/>
            <person name="Ding Y."/>
            <person name="Zhao R."/>
            <person name="Feng M."/>
            <person name="Zhu Y."/>
            <person name="Feng Y."/>
            <person name="Jiang X."/>
            <person name="Zhu D."/>
            <person name="Xiang H."/>
            <person name="Feng X."/>
            <person name="Li S."/>
            <person name="Wang J."/>
            <person name="Zhang G."/>
            <person name="Kronforst M.R."/>
            <person name="Wang W."/>
        </authorList>
    </citation>
    <scope>NUCLEOTIDE SEQUENCE [LARGE SCALE GENOMIC DNA]</scope>
    <source>
        <strain evidence="2">Ya'a_city_454_Pm</strain>
        <tissue evidence="2">Whole body</tissue>
    </source>
</reference>
<dbReference type="AlphaFoldDB" id="A0A194QZD2"/>
<feature type="compositionally biased region" description="Low complexity" evidence="1">
    <location>
        <begin position="1"/>
        <end position="17"/>
    </location>
</feature>
<sequence>MSSDLSETTSEESCSQMSEREINCDSNAQFPSPDHIFTETPAYITYKLQKSKTKLRSTGEEVDNSDNPECVQQQNYDYDLPSPPYSDFDCQLVEPQDYVPEDPNTYAIEHEANSNNEI</sequence>
<name>A0A194QZD2_PAPMA</name>
<dbReference type="EMBL" id="KQ460953">
    <property type="protein sequence ID" value="KPJ10335.1"/>
    <property type="molecule type" value="Genomic_DNA"/>
</dbReference>
<protein>
    <submittedName>
        <fullName evidence="2">Uncharacterized protein</fullName>
    </submittedName>
</protein>
<evidence type="ECO:0000313" key="2">
    <source>
        <dbReference type="EMBL" id="KPJ10335.1"/>
    </source>
</evidence>
<feature type="region of interest" description="Disordered" evidence="1">
    <location>
        <begin position="1"/>
        <end position="36"/>
    </location>
</feature>
<gene>
    <name evidence="2" type="ORF">RR48_08995</name>
</gene>
<dbReference type="InParanoid" id="A0A194QZD2"/>
<dbReference type="Proteomes" id="UP000053240">
    <property type="component" value="Unassembled WGS sequence"/>
</dbReference>
<accession>A0A194QZD2</accession>
<feature type="region of interest" description="Disordered" evidence="1">
    <location>
        <begin position="52"/>
        <end position="71"/>
    </location>
</feature>
<proteinExistence type="predicted"/>
<evidence type="ECO:0000256" key="1">
    <source>
        <dbReference type="SAM" id="MobiDB-lite"/>
    </source>
</evidence>
<organism evidence="2 3">
    <name type="scientific">Papilio machaon</name>
    <name type="common">Old World swallowtail butterfly</name>
    <dbReference type="NCBI Taxonomy" id="76193"/>
    <lineage>
        <taxon>Eukaryota</taxon>
        <taxon>Metazoa</taxon>
        <taxon>Ecdysozoa</taxon>
        <taxon>Arthropoda</taxon>
        <taxon>Hexapoda</taxon>
        <taxon>Insecta</taxon>
        <taxon>Pterygota</taxon>
        <taxon>Neoptera</taxon>
        <taxon>Endopterygota</taxon>
        <taxon>Lepidoptera</taxon>
        <taxon>Glossata</taxon>
        <taxon>Ditrysia</taxon>
        <taxon>Papilionoidea</taxon>
        <taxon>Papilionidae</taxon>
        <taxon>Papilioninae</taxon>
        <taxon>Papilio</taxon>
    </lineage>
</organism>
<evidence type="ECO:0000313" key="3">
    <source>
        <dbReference type="Proteomes" id="UP000053240"/>
    </source>
</evidence>